<protein>
    <submittedName>
        <fullName evidence="4">Stage II sporulation E family protein</fullName>
    </submittedName>
</protein>
<feature type="transmembrane region" description="Helical" evidence="2">
    <location>
        <begin position="129"/>
        <end position="147"/>
    </location>
</feature>
<feature type="transmembrane region" description="Helical" evidence="2">
    <location>
        <begin position="106"/>
        <end position="123"/>
    </location>
</feature>
<feature type="transmembrane region" description="Helical" evidence="2">
    <location>
        <begin position="84"/>
        <end position="101"/>
    </location>
</feature>
<accession>A0A2P2C8A1</accession>
<sequence>MSAAISSGVLGANPSSALGLYSDPSTRRQLPLTPARHHQSPRWVRRARHLLRRAARRGAFARPVLLLTALTLVIAALISTSPSVWPVTVFALPLVVASLWLGPRQLPWFVVFLLAIVAVLVPQQRPLTARIVVGIITLFVLGFIILLSSFRRSRLGVAGSTGESMLVDLRDRIQSQGKLPELPPAWYAESALRSAGGTPFAGDFVVASTTPDGTRLDVAVVDVSGKGTQAGTRSLLLSGAFGGLLGAVPRGEFLVAANEYLLRQQWVEGFATAVHLSLDLVSGDFEVRTAGHPPAVQLNAGSGRWIVHETEGPVLGLIEGADFAVSHGTLRTGDTLLLYTDGLVEAPDRDMTTGIDKLLGQGDRLLQKGFEDGAKRLIETLGSTNDDRALLLIHHRG</sequence>
<dbReference type="Gene3D" id="3.60.40.10">
    <property type="entry name" value="PPM-type phosphatase domain"/>
    <property type="match status" value="1"/>
</dbReference>
<dbReference type="InterPro" id="IPR052016">
    <property type="entry name" value="Bact_Sigma-Reg"/>
</dbReference>
<dbReference type="PANTHER" id="PTHR43156:SF2">
    <property type="entry name" value="STAGE II SPORULATION PROTEIN E"/>
    <property type="match status" value="1"/>
</dbReference>
<dbReference type="PANTHER" id="PTHR43156">
    <property type="entry name" value="STAGE II SPORULATION PROTEIN E-RELATED"/>
    <property type="match status" value="1"/>
</dbReference>
<dbReference type="SUPFAM" id="SSF81606">
    <property type="entry name" value="PP2C-like"/>
    <property type="match status" value="1"/>
</dbReference>
<organism evidence="4">
    <name type="scientific">metagenome</name>
    <dbReference type="NCBI Taxonomy" id="256318"/>
    <lineage>
        <taxon>unclassified sequences</taxon>
        <taxon>metagenomes</taxon>
    </lineage>
</organism>
<name>A0A2P2C8A1_9ZZZZ</name>
<evidence type="ECO:0000256" key="2">
    <source>
        <dbReference type="SAM" id="Phobius"/>
    </source>
</evidence>
<dbReference type="SMART" id="SM00331">
    <property type="entry name" value="PP2C_SIG"/>
    <property type="match status" value="1"/>
</dbReference>
<evidence type="ECO:0000313" key="4">
    <source>
        <dbReference type="EMBL" id="CUR58219.1"/>
    </source>
</evidence>
<dbReference type="AlphaFoldDB" id="A0A2P2C8A1"/>
<keyword evidence="1" id="KW-0378">Hydrolase</keyword>
<keyword evidence="2" id="KW-0812">Transmembrane</keyword>
<keyword evidence="2" id="KW-1133">Transmembrane helix</keyword>
<keyword evidence="2" id="KW-0472">Membrane</keyword>
<feature type="domain" description="PPM-type phosphatase" evidence="3">
    <location>
        <begin position="182"/>
        <end position="395"/>
    </location>
</feature>
<dbReference type="EMBL" id="CZKA01000043">
    <property type="protein sequence ID" value="CUR58219.1"/>
    <property type="molecule type" value="Genomic_DNA"/>
</dbReference>
<dbReference type="InterPro" id="IPR036457">
    <property type="entry name" value="PPM-type-like_dom_sf"/>
</dbReference>
<feature type="transmembrane region" description="Helical" evidence="2">
    <location>
        <begin position="59"/>
        <end position="78"/>
    </location>
</feature>
<reference evidence="4" key="1">
    <citation type="submission" date="2015-08" db="EMBL/GenBank/DDBJ databases">
        <authorList>
            <person name="Babu N.S."/>
            <person name="Beckwith C.J."/>
            <person name="Beseler K.G."/>
            <person name="Brison A."/>
            <person name="Carone J.V."/>
            <person name="Caskin T.P."/>
            <person name="Diamond M."/>
            <person name="Durham M.E."/>
            <person name="Foxe J.M."/>
            <person name="Go M."/>
            <person name="Henderson B.A."/>
            <person name="Jones I.B."/>
            <person name="McGettigan J.A."/>
            <person name="Micheletti S.J."/>
            <person name="Nasrallah M.E."/>
            <person name="Ortiz D."/>
            <person name="Piller C.R."/>
            <person name="Privatt S.R."/>
            <person name="Schneider S.L."/>
            <person name="Sharp S."/>
            <person name="Smith T.C."/>
            <person name="Stanton J.D."/>
            <person name="Ullery H.E."/>
            <person name="Wilson R.J."/>
            <person name="Serrano M.G."/>
            <person name="Buck G."/>
            <person name="Lee V."/>
            <person name="Wang Y."/>
            <person name="Carvalho R."/>
            <person name="Voegtly L."/>
            <person name="Shi R."/>
            <person name="Duckworth R."/>
            <person name="Johnson A."/>
            <person name="Loviza R."/>
            <person name="Walstead R."/>
            <person name="Shah Z."/>
            <person name="Kiflezghi M."/>
            <person name="Wade K."/>
            <person name="Ball S.L."/>
            <person name="Bradley K.W."/>
            <person name="Asai D.J."/>
            <person name="Bowman C.A."/>
            <person name="Russell D.A."/>
            <person name="Pope W.H."/>
            <person name="Jacobs-Sera D."/>
            <person name="Hendrix R.W."/>
            <person name="Hatfull G.F."/>
        </authorList>
    </citation>
    <scope>NUCLEOTIDE SEQUENCE</scope>
</reference>
<evidence type="ECO:0000256" key="1">
    <source>
        <dbReference type="ARBA" id="ARBA00022801"/>
    </source>
</evidence>
<evidence type="ECO:0000259" key="3">
    <source>
        <dbReference type="SMART" id="SM00331"/>
    </source>
</evidence>
<dbReference type="InterPro" id="IPR001932">
    <property type="entry name" value="PPM-type_phosphatase-like_dom"/>
</dbReference>
<proteinExistence type="predicted"/>
<dbReference type="GO" id="GO:0016791">
    <property type="term" value="F:phosphatase activity"/>
    <property type="evidence" value="ECO:0007669"/>
    <property type="project" value="TreeGrafter"/>
</dbReference>
<gene>
    <name evidence="4" type="ORF">NOCA2480164</name>
</gene>
<dbReference type="Pfam" id="PF07228">
    <property type="entry name" value="SpoIIE"/>
    <property type="match status" value="1"/>
</dbReference>